<evidence type="ECO:0000259" key="14">
    <source>
        <dbReference type="Pfam" id="PF00593"/>
    </source>
</evidence>
<dbReference type="EMBL" id="QLMK01000028">
    <property type="protein sequence ID" value="RAK24682.1"/>
    <property type="molecule type" value="Genomic_DNA"/>
</dbReference>
<dbReference type="AlphaFoldDB" id="A0A364JRF8"/>
<keyword evidence="6 11" id="KW-0812">Transmembrane</keyword>
<evidence type="ECO:0000313" key="17">
    <source>
        <dbReference type="Proteomes" id="UP000249453"/>
    </source>
</evidence>
<evidence type="ECO:0000256" key="2">
    <source>
        <dbReference type="ARBA" id="ARBA00009810"/>
    </source>
</evidence>
<sequence>MWAKSGDRRTFLFSTTGLVAILSATAFSASAQEQSINPEAGSVDLKTITILQTTKSPTSTPAPVDVVNHDTINRVGAVKLDDVLRGTPGVFTAINESNPGIAVNIRGFEGSGRVKMMVDGVPQNYRNSDHGSAGYTYVDPNLLSQIDIQRGAETTTNGGAHAGSVNFRTLGVDDILLEGKNTGVLGRASWGSNGTGFSEMLAGATRMNSVGIAAAISRRDSKNFKNGDGVTVEKTGQELTSGLFKAEFGFGEDHNLTLGGVLYNNHYGTYQAGFRAPVLYDMFLQNRTVFAQYNYNPTGNDLINLDVNAYYNATLQNWTGGNGSAVGRQVKTETPGVNAANRSRFNLGEVNVSWVNGLEYAHDKAGGNEVGVNPVDANSNKFSAFSEATWNYKDFELITGLRYDYFKLENEDGTITNSDSELSPKITLAYNVTNWLQPYVTYAHSMRTPTLQESFLGGVAHAGAGTMHGNPDLRPEKQRGWEFGLNVAKDGIFTTEDSLRIKANYYTMRVEDYITLARDYSSFANIEGTSKVSGFELDARYDAGVVFAALAYTHAKSELPEQNYLGGNQYLPENIVTFTGGGRFFERKLEAGARVHHVSSGKTLDGDKSEAYTLVDLFAKYKFTENADLSFQVLNVADKNYTPALSIYGGGRGRTFLVATQFQF</sequence>
<evidence type="ECO:0000256" key="3">
    <source>
        <dbReference type="ARBA" id="ARBA00021261"/>
    </source>
</evidence>
<dbReference type="Proteomes" id="UP000249453">
    <property type="component" value="Unassembled WGS sequence"/>
</dbReference>
<proteinExistence type="inferred from homology"/>
<dbReference type="InterPro" id="IPR036942">
    <property type="entry name" value="Beta-barrel_TonB_sf"/>
</dbReference>
<dbReference type="GO" id="GO:0015344">
    <property type="term" value="F:siderophore uptake transmembrane transporter activity"/>
    <property type="evidence" value="ECO:0007669"/>
    <property type="project" value="TreeGrafter"/>
</dbReference>
<dbReference type="InterPro" id="IPR039426">
    <property type="entry name" value="TonB-dep_rcpt-like"/>
</dbReference>
<keyword evidence="4 11" id="KW-0813">Transport</keyword>
<evidence type="ECO:0000256" key="10">
    <source>
        <dbReference type="ARBA" id="ARBA00023237"/>
    </source>
</evidence>
<dbReference type="SUPFAM" id="SSF56935">
    <property type="entry name" value="Porins"/>
    <property type="match status" value="1"/>
</dbReference>
<accession>A0A364JRF8</accession>
<keyword evidence="5 11" id="KW-1134">Transmembrane beta strand</keyword>
<dbReference type="InterPro" id="IPR000531">
    <property type="entry name" value="Beta-barrel_TonB"/>
</dbReference>
<reference evidence="16 17" key="1">
    <citation type="submission" date="2018-06" db="EMBL/GenBank/DDBJ databases">
        <title>Genomic Encyclopedia of Type Strains, Phase IV (KMG-IV): sequencing the most valuable type-strain genomes for metagenomic binning, comparative biology and taxonomic classification.</title>
        <authorList>
            <person name="Goeker M."/>
        </authorList>
    </citation>
    <scope>NUCLEOTIDE SEQUENCE [LARGE SCALE GENOMIC DNA]</scope>
    <source>
        <strain evidence="16 17">DSM 26720</strain>
    </source>
</reference>
<feature type="domain" description="TonB-dependent receptor plug" evidence="15">
    <location>
        <begin position="58"/>
        <end position="163"/>
    </location>
</feature>
<comment type="caution">
    <text evidence="16">The sequence shown here is derived from an EMBL/GenBank/DDBJ whole genome shotgun (WGS) entry which is preliminary data.</text>
</comment>
<gene>
    <name evidence="16" type="ORF">C7374_1281</name>
</gene>
<dbReference type="CDD" id="cd01347">
    <property type="entry name" value="ligand_gated_channel"/>
    <property type="match status" value="1"/>
</dbReference>
<evidence type="ECO:0000256" key="1">
    <source>
        <dbReference type="ARBA" id="ARBA00004571"/>
    </source>
</evidence>
<protein>
    <recommendedName>
        <fullName evidence="3">Heme transporter BhuA</fullName>
    </recommendedName>
</protein>
<dbReference type="Gene3D" id="2.170.130.10">
    <property type="entry name" value="TonB-dependent receptor, plug domain"/>
    <property type="match status" value="1"/>
</dbReference>
<dbReference type="GO" id="GO:0015232">
    <property type="term" value="F:heme transmembrane transporter activity"/>
    <property type="evidence" value="ECO:0007669"/>
    <property type="project" value="InterPro"/>
</dbReference>
<evidence type="ECO:0000313" key="16">
    <source>
        <dbReference type="EMBL" id="RAK24682.1"/>
    </source>
</evidence>
<feature type="domain" description="TonB-dependent receptor-like beta-barrel" evidence="14">
    <location>
        <begin position="253"/>
        <end position="636"/>
    </location>
</feature>
<evidence type="ECO:0000259" key="15">
    <source>
        <dbReference type="Pfam" id="PF07715"/>
    </source>
</evidence>
<dbReference type="InterPro" id="IPR011276">
    <property type="entry name" value="TonB_haem/Hb_rcpt"/>
</dbReference>
<dbReference type="PROSITE" id="PS52016">
    <property type="entry name" value="TONB_DEPENDENT_REC_3"/>
    <property type="match status" value="1"/>
</dbReference>
<dbReference type="NCBIfam" id="TIGR01785">
    <property type="entry name" value="TonB-hemin"/>
    <property type="match status" value="1"/>
</dbReference>
<dbReference type="PANTHER" id="PTHR30069">
    <property type="entry name" value="TONB-DEPENDENT OUTER MEMBRANE RECEPTOR"/>
    <property type="match status" value="1"/>
</dbReference>
<comment type="subcellular location">
    <subcellularLocation>
        <location evidence="1 11">Cell outer membrane</location>
        <topology evidence="1 11">Multi-pass membrane protein</topology>
    </subcellularLocation>
</comment>
<feature type="signal peptide" evidence="13">
    <location>
        <begin position="1"/>
        <end position="31"/>
    </location>
</feature>
<keyword evidence="7 12" id="KW-0798">TonB box</keyword>
<dbReference type="RefSeq" id="WP_210205162.1">
    <property type="nucleotide sequence ID" value="NZ_JBHEEY010000031.1"/>
</dbReference>
<dbReference type="Gene3D" id="2.40.170.20">
    <property type="entry name" value="TonB-dependent receptor, beta-barrel domain"/>
    <property type="match status" value="1"/>
</dbReference>
<evidence type="ECO:0000256" key="5">
    <source>
        <dbReference type="ARBA" id="ARBA00022452"/>
    </source>
</evidence>
<dbReference type="GO" id="GO:0044718">
    <property type="term" value="P:siderophore transmembrane transport"/>
    <property type="evidence" value="ECO:0007669"/>
    <property type="project" value="TreeGrafter"/>
</dbReference>
<organism evidence="16 17">
    <name type="scientific">Falsochrobactrum ovis</name>
    <dbReference type="NCBI Taxonomy" id="1293442"/>
    <lineage>
        <taxon>Bacteria</taxon>
        <taxon>Pseudomonadati</taxon>
        <taxon>Pseudomonadota</taxon>
        <taxon>Alphaproteobacteria</taxon>
        <taxon>Hyphomicrobiales</taxon>
        <taxon>Brucellaceae</taxon>
        <taxon>Falsochrobactrum</taxon>
    </lineage>
</organism>
<evidence type="ECO:0000256" key="8">
    <source>
        <dbReference type="ARBA" id="ARBA00023136"/>
    </source>
</evidence>
<evidence type="ECO:0000256" key="6">
    <source>
        <dbReference type="ARBA" id="ARBA00022692"/>
    </source>
</evidence>
<feature type="chain" id="PRO_5017059125" description="Heme transporter BhuA" evidence="13">
    <location>
        <begin position="32"/>
        <end position="664"/>
    </location>
</feature>
<dbReference type="GO" id="GO:0009279">
    <property type="term" value="C:cell outer membrane"/>
    <property type="evidence" value="ECO:0007669"/>
    <property type="project" value="UniProtKB-SubCell"/>
</dbReference>
<evidence type="ECO:0000256" key="4">
    <source>
        <dbReference type="ARBA" id="ARBA00022448"/>
    </source>
</evidence>
<name>A0A364JRF8_9HYPH</name>
<dbReference type="PANTHER" id="PTHR30069:SF41">
    <property type="entry name" value="HEME_HEMOPEXIN UTILIZATION PROTEIN C"/>
    <property type="match status" value="1"/>
</dbReference>
<evidence type="ECO:0000256" key="11">
    <source>
        <dbReference type="PROSITE-ProRule" id="PRU01360"/>
    </source>
</evidence>
<keyword evidence="17" id="KW-1185">Reference proteome</keyword>
<comment type="similarity">
    <text evidence="2 11 12">Belongs to the TonB-dependent receptor family.</text>
</comment>
<dbReference type="InterPro" id="IPR012910">
    <property type="entry name" value="Plug_dom"/>
</dbReference>
<evidence type="ECO:0000256" key="9">
    <source>
        <dbReference type="ARBA" id="ARBA00023170"/>
    </source>
</evidence>
<evidence type="ECO:0000256" key="7">
    <source>
        <dbReference type="ARBA" id="ARBA00023077"/>
    </source>
</evidence>
<keyword evidence="10 11" id="KW-0998">Cell outer membrane</keyword>
<keyword evidence="13" id="KW-0732">Signal</keyword>
<dbReference type="InterPro" id="IPR037066">
    <property type="entry name" value="Plug_dom_sf"/>
</dbReference>
<keyword evidence="8 11" id="KW-0472">Membrane</keyword>
<dbReference type="Pfam" id="PF07715">
    <property type="entry name" value="Plug"/>
    <property type="match status" value="1"/>
</dbReference>
<dbReference type="Pfam" id="PF00593">
    <property type="entry name" value="TonB_dep_Rec_b-barrel"/>
    <property type="match status" value="1"/>
</dbReference>
<evidence type="ECO:0000256" key="13">
    <source>
        <dbReference type="SAM" id="SignalP"/>
    </source>
</evidence>
<evidence type="ECO:0000256" key="12">
    <source>
        <dbReference type="RuleBase" id="RU003357"/>
    </source>
</evidence>
<keyword evidence="9 16" id="KW-0675">Receptor</keyword>